<accession>A0A512L989</accession>
<proteinExistence type="predicted"/>
<dbReference type="Gene3D" id="3.90.1150.10">
    <property type="entry name" value="Aspartate Aminotransferase, domain 1"/>
    <property type="match status" value="1"/>
</dbReference>
<organism evidence="1 2">
    <name type="scientific">Sulfuriferula plumbiphila</name>
    <dbReference type="NCBI Taxonomy" id="171865"/>
    <lineage>
        <taxon>Bacteria</taxon>
        <taxon>Pseudomonadati</taxon>
        <taxon>Pseudomonadota</taxon>
        <taxon>Betaproteobacteria</taxon>
        <taxon>Nitrosomonadales</taxon>
        <taxon>Sulfuricellaceae</taxon>
        <taxon>Sulfuriferula</taxon>
    </lineage>
</organism>
<comment type="caution">
    <text evidence="1">The sequence shown here is derived from an EMBL/GenBank/DDBJ whole genome shotgun (WGS) entry which is preliminary data.</text>
</comment>
<evidence type="ECO:0000313" key="2">
    <source>
        <dbReference type="Proteomes" id="UP000321337"/>
    </source>
</evidence>
<dbReference type="InterPro" id="IPR015422">
    <property type="entry name" value="PyrdxlP-dep_Trfase_small"/>
</dbReference>
<gene>
    <name evidence="1" type="ORF">TPL01_21710</name>
</gene>
<reference evidence="1 2" key="1">
    <citation type="submission" date="2019-07" db="EMBL/GenBank/DDBJ databases">
        <title>Whole genome shotgun sequence of Thiobacillus plumbophilus NBRC 107929.</title>
        <authorList>
            <person name="Hosoyama A."/>
            <person name="Uohara A."/>
            <person name="Ohji S."/>
            <person name="Ichikawa N."/>
        </authorList>
    </citation>
    <scope>NUCLEOTIDE SEQUENCE [LARGE SCALE GENOMIC DNA]</scope>
    <source>
        <strain evidence="1 2">NBRC 107929</strain>
    </source>
</reference>
<keyword evidence="2" id="KW-1185">Reference proteome</keyword>
<dbReference type="OrthoDB" id="5460103at2"/>
<dbReference type="Proteomes" id="UP000321337">
    <property type="component" value="Unassembled WGS sequence"/>
</dbReference>
<evidence type="ECO:0000313" key="1">
    <source>
        <dbReference type="EMBL" id="GEP31033.1"/>
    </source>
</evidence>
<protein>
    <submittedName>
        <fullName evidence="1">Uncharacterized protein</fullName>
    </submittedName>
</protein>
<dbReference type="RefSeq" id="WP_147073646.1">
    <property type="nucleotide sequence ID" value="NZ_AP021884.1"/>
</dbReference>
<dbReference type="AlphaFoldDB" id="A0A512L989"/>
<name>A0A512L989_9PROT</name>
<dbReference type="EMBL" id="BKAD01000022">
    <property type="protein sequence ID" value="GEP31033.1"/>
    <property type="molecule type" value="Genomic_DNA"/>
</dbReference>
<sequence>MSAISWLLVLSGVLLNACAQLLLKAGTNSVGTFSFTADNVWPIGLKLASERVGAGIISLPLFPGMDEDDVERVCAAVSEVLRGAVS</sequence>